<dbReference type="EMBL" id="PNBW01000077">
    <property type="protein sequence ID" value="TMO72594.1"/>
    <property type="molecule type" value="Genomic_DNA"/>
</dbReference>
<name>A0ABY2VVC1_9GAMM</name>
<evidence type="ECO:0000313" key="3">
    <source>
        <dbReference type="Proteomes" id="UP000307164"/>
    </source>
</evidence>
<comment type="caution">
    <text evidence="2">The sequence shown here is derived from an EMBL/GenBank/DDBJ whole genome shotgun (WGS) entry which is preliminary data.</text>
</comment>
<proteinExistence type="predicted"/>
<dbReference type="InterPro" id="IPR041519">
    <property type="entry name" value="HEPN_RiboL-PSP"/>
</dbReference>
<dbReference type="Proteomes" id="UP000307164">
    <property type="component" value="Unassembled WGS sequence"/>
</dbReference>
<evidence type="ECO:0000259" key="1">
    <source>
        <dbReference type="Pfam" id="PF18735"/>
    </source>
</evidence>
<feature type="domain" description="RiboL-PSP-HEPN" evidence="1">
    <location>
        <begin position="13"/>
        <end position="177"/>
    </location>
</feature>
<organism evidence="2 3">
    <name type="scientific">Pseudoalteromonas aurantia</name>
    <dbReference type="NCBI Taxonomy" id="43654"/>
    <lineage>
        <taxon>Bacteria</taxon>
        <taxon>Pseudomonadati</taxon>
        <taxon>Pseudomonadota</taxon>
        <taxon>Gammaproteobacteria</taxon>
        <taxon>Alteromonadales</taxon>
        <taxon>Pseudoalteromonadaceae</taxon>
        <taxon>Pseudoalteromonas</taxon>
    </lineage>
</organism>
<accession>A0ABY2VVC1</accession>
<evidence type="ECO:0000313" key="2">
    <source>
        <dbReference type="EMBL" id="TMO72594.1"/>
    </source>
</evidence>
<dbReference type="Pfam" id="PF18735">
    <property type="entry name" value="HEPN_RiboL-PSP"/>
    <property type="match status" value="1"/>
</dbReference>
<reference evidence="2 3" key="1">
    <citation type="submission" date="2018-01" db="EMBL/GenBank/DDBJ databases">
        <authorList>
            <person name="Paulsen S."/>
            <person name="Gram L.K."/>
        </authorList>
    </citation>
    <scope>NUCLEOTIDE SEQUENCE [LARGE SCALE GENOMIC DNA]</scope>
    <source>
        <strain evidence="2 3">S3895</strain>
    </source>
</reference>
<protein>
    <recommendedName>
        <fullName evidence="1">RiboL-PSP-HEPN domain-containing protein</fullName>
    </recommendedName>
</protein>
<reference evidence="3" key="2">
    <citation type="submission" date="2019-06" db="EMBL/GenBank/DDBJ databases">
        <title>Co-occurence of chitin degradation, pigmentation and bioactivity in marine Pseudoalteromonas.</title>
        <authorList>
            <person name="Sonnenschein E.C."/>
            <person name="Bech P.K."/>
        </authorList>
    </citation>
    <scope>NUCLEOTIDE SEQUENCE [LARGE SCALE GENOMIC DNA]</scope>
    <source>
        <strain evidence="3">S3895</strain>
    </source>
</reference>
<keyword evidence="3" id="KW-1185">Reference proteome</keyword>
<dbReference type="RefSeq" id="WP_138676631.1">
    <property type="nucleotide sequence ID" value="NZ_PNBW01000077.1"/>
</dbReference>
<sequence>MAKRTRHQGHDKYKTRIKHLFSIYSENPNTETQAEDAKYLAVLVSGYLEQAIKEVLLEYSSSTSAPNVSKYIKDSWPTSRNMNVENIKNILKQFNEEWADKFSDWLVEHNGLNGCEQGSTKRKSVKKADRKSDVNTIVSWRNYIAHGQESKTTNVTLVSVKEKFNTINELVAFIEGLVKPKQTEANL</sequence>
<gene>
    <name evidence="2" type="ORF">CWC20_14725</name>
</gene>